<evidence type="ECO:0000256" key="7">
    <source>
        <dbReference type="ARBA" id="ARBA00023167"/>
    </source>
</evidence>
<keyword evidence="13" id="KW-1185">Reference proteome</keyword>
<dbReference type="Pfam" id="PF00571">
    <property type="entry name" value="CBS"/>
    <property type="match status" value="2"/>
</dbReference>
<evidence type="ECO:0000259" key="10">
    <source>
        <dbReference type="PROSITE" id="PS51371"/>
    </source>
</evidence>
<dbReference type="EMBL" id="QGMZ01000004">
    <property type="protein sequence ID" value="PWR76107.1"/>
    <property type="molecule type" value="Genomic_DNA"/>
</dbReference>
<dbReference type="Gene3D" id="3.10.580.10">
    <property type="entry name" value="CBS-domain"/>
    <property type="match status" value="1"/>
</dbReference>
<organism evidence="12 13">
    <name type="scientific">Methanospirillum stamsii</name>
    <dbReference type="NCBI Taxonomy" id="1277351"/>
    <lineage>
        <taxon>Archaea</taxon>
        <taxon>Methanobacteriati</taxon>
        <taxon>Methanobacteriota</taxon>
        <taxon>Stenosarchaea group</taxon>
        <taxon>Methanomicrobia</taxon>
        <taxon>Methanomicrobiales</taxon>
        <taxon>Methanospirillaceae</taxon>
        <taxon>Methanospirillum</taxon>
    </lineage>
</organism>
<dbReference type="GO" id="GO:0009086">
    <property type="term" value="P:methionine biosynthetic process"/>
    <property type="evidence" value="ECO:0007669"/>
    <property type="project" value="UniProtKB-KW"/>
</dbReference>
<evidence type="ECO:0000256" key="8">
    <source>
        <dbReference type="PROSITE-ProRule" id="PRU00703"/>
    </source>
</evidence>
<dbReference type="Proteomes" id="UP000245934">
    <property type="component" value="Unassembled WGS sequence"/>
</dbReference>
<feature type="transmembrane region" description="Helical" evidence="9">
    <location>
        <begin position="6"/>
        <end position="29"/>
    </location>
</feature>
<sequence length="429" mass="47994">MIEYYIYIIIFVFCLILSGFFSGSEVALFTITRAKVRTLVNEKSQGSEALATLKKTPDKFLITILVGNNVVNILAASVATAVSIGFFGETGIAVSVATIVVVLLLLVFGEILPKMYATRNATEYALRFSPAILLLSRILSPITYVFNALAGKVTGSIGFAHHMITEEEIKEWIDVGQEEGTIEKNEQEMLHSVFEFSDTRVREVMTPRIDVVMIEDSASPEEALEIFKTTGFSRLPVWHENIDTIRGVLNVKDVIFSVLNAQDTTPVEEICSEPLFVPETKNIDDLLKELRVKKTHMAIVLDEYGSFVGIVTVEDILEELVGDILDEFDTEEHELVRIADNVYSVNARMWVEDLNKELGISLPMSETYETIAGLFIERMGNIPRIGDVCDITEENIRLVVIQMTGKRINRLKLLLNSPHKPESGQGENR</sequence>
<feature type="transmembrane region" description="Helical" evidence="9">
    <location>
        <begin position="124"/>
        <end position="146"/>
    </location>
</feature>
<evidence type="ECO:0000313" key="13">
    <source>
        <dbReference type="Proteomes" id="UP000245934"/>
    </source>
</evidence>
<keyword evidence="3" id="KW-0677">Repeat</keyword>
<dbReference type="CDD" id="cd04590">
    <property type="entry name" value="CBS_pair_CorC_HlyC_assoc"/>
    <property type="match status" value="1"/>
</dbReference>
<evidence type="ECO:0000256" key="3">
    <source>
        <dbReference type="ARBA" id="ARBA00022737"/>
    </source>
</evidence>
<gene>
    <name evidence="12" type="ORF">DLD82_01015</name>
</gene>
<dbReference type="SUPFAM" id="SSF56176">
    <property type="entry name" value="FAD-binding/transporter-associated domain-like"/>
    <property type="match status" value="1"/>
</dbReference>
<evidence type="ECO:0000256" key="4">
    <source>
        <dbReference type="ARBA" id="ARBA00022989"/>
    </source>
</evidence>
<proteinExistence type="predicted"/>
<dbReference type="PANTHER" id="PTHR22777">
    <property type="entry name" value="HEMOLYSIN-RELATED"/>
    <property type="match status" value="1"/>
</dbReference>
<dbReference type="Pfam" id="PF01595">
    <property type="entry name" value="CNNM"/>
    <property type="match status" value="1"/>
</dbReference>
<accession>A0A2V2NI64</accession>
<dbReference type="InterPro" id="IPR044751">
    <property type="entry name" value="Ion_transp-like_CBS"/>
</dbReference>
<feature type="domain" description="CBS" evidence="10">
    <location>
        <begin position="270"/>
        <end position="327"/>
    </location>
</feature>
<keyword evidence="6 9" id="KW-0472">Membrane</keyword>
<comment type="caution">
    <text evidence="12">The sequence shown here is derived from an EMBL/GenBank/DDBJ whole genome shotgun (WGS) entry which is preliminary data.</text>
</comment>
<keyword evidence="2 9" id="KW-0812">Transmembrane</keyword>
<dbReference type="OrthoDB" id="9671at2157"/>
<dbReference type="PANTHER" id="PTHR22777:SF17">
    <property type="entry name" value="UPF0053 PROTEIN SLL0260"/>
    <property type="match status" value="1"/>
</dbReference>
<dbReference type="SUPFAM" id="SSF54631">
    <property type="entry name" value="CBS-domain pair"/>
    <property type="match status" value="1"/>
</dbReference>
<protein>
    <submittedName>
        <fullName evidence="12">HlyC/CorC family transporter</fullName>
    </submittedName>
</protein>
<reference evidence="12 13" key="1">
    <citation type="submission" date="2018-05" db="EMBL/GenBank/DDBJ databases">
        <title>Draft genome of Methanospirillum stamsii Pt1.</title>
        <authorList>
            <person name="Dueholm M.S."/>
            <person name="Nielsen P.H."/>
            <person name="Bakmann L.F."/>
            <person name="Otzen D.E."/>
        </authorList>
    </citation>
    <scope>NUCLEOTIDE SEQUENCE [LARGE SCALE GENOMIC DNA]</scope>
    <source>
        <strain evidence="12 13">Pt1</strain>
    </source>
</reference>
<dbReference type="Pfam" id="PF03471">
    <property type="entry name" value="CorC_HlyC"/>
    <property type="match status" value="1"/>
</dbReference>
<dbReference type="InterPro" id="IPR046342">
    <property type="entry name" value="CBS_dom_sf"/>
</dbReference>
<keyword evidence="7" id="KW-0486">Methionine biosynthesis</keyword>
<feature type="domain" description="CNNM transmembrane" evidence="11">
    <location>
        <begin position="1"/>
        <end position="186"/>
    </location>
</feature>
<keyword evidence="7" id="KW-0028">Amino-acid biosynthesis</keyword>
<evidence type="ECO:0000259" key="11">
    <source>
        <dbReference type="PROSITE" id="PS51846"/>
    </source>
</evidence>
<dbReference type="RefSeq" id="WP_109939243.1">
    <property type="nucleotide sequence ID" value="NZ_CP176366.1"/>
</dbReference>
<evidence type="ECO:0000256" key="5">
    <source>
        <dbReference type="ARBA" id="ARBA00023122"/>
    </source>
</evidence>
<feature type="domain" description="CBS" evidence="10">
    <location>
        <begin position="205"/>
        <end position="264"/>
    </location>
</feature>
<dbReference type="InterPro" id="IPR002550">
    <property type="entry name" value="CNNM"/>
</dbReference>
<comment type="subcellular location">
    <subcellularLocation>
        <location evidence="1">Membrane</location>
        <topology evidence="1">Multi-pass membrane protein</topology>
    </subcellularLocation>
</comment>
<dbReference type="GO" id="GO:0005886">
    <property type="term" value="C:plasma membrane"/>
    <property type="evidence" value="ECO:0007669"/>
    <property type="project" value="TreeGrafter"/>
</dbReference>
<evidence type="ECO:0000256" key="1">
    <source>
        <dbReference type="ARBA" id="ARBA00004141"/>
    </source>
</evidence>
<evidence type="ECO:0000313" key="12">
    <source>
        <dbReference type="EMBL" id="PWR76107.1"/>
    </source>
</evidence>
<dbReference type="FunFam" id="3.10.580.10:FF:000002">
    <property type="entry name" value="Magnesium/cobalt efflux protein CorC"/>
    <property type="match status" value="1"/>
</dbReference>
<dbReference type="Gene3D" id="3.30.465.10">
    <property type="match status" value="1"/>
</dbReference>
<dbReference type="InterPro" id="IPR016169">
    <property type="entry name" value="FAD-bd_PCMH_sub2"/>
</dbReference>
<dbReference type="SMART" id="SM00116">
    <property type="entry name" value="CBS"/>
    <property type="match status" value="2"/>
</dbReference>
<dbReference type="PROSITE" id="PS51371">
    <property type="entry name" value="CBS"/>
    <property type="match status" value="2"/>
</dbReference>
<dbReference type="InterPro" id="IPR005170">
    <property type="entry name" value="Transptr-assoc_dom"/>
</dbReference>
<feature type="transmembrane region" description="Helical" evidence="9">
    <location>
        <begin position="60"/>
        <end position="86"/>
    </location>
</feature>
<dbReference type="PROSITE" id="PS51846">
    <property type="entry name" value="CNNM"/>
    <property type="match status" value="1"/>
</dbReference>
<evidence type="ECO:0000256" key="6">
    <source>
        <dbReference type="ARBA" id="ARBA00023136"/>
    </source>
</evidence>
<name>A0A2V2NI64_9EURY</name>
<dbReference type="SMART" id="SM01091">
    <property type="entry name" value="CorC_HlyC"/>
    <property type="match status" value="1"/>
</dbReference>
<dbReference type="GO" id="GO:0050660">
    <property type="term" value="F:flavin adenine dinucleotide binding"/>
    <property type="evidence" value="ECO:0007669"/>
    <property type="project" value="InterPro"/>
</dbReference>
<evidence type="ECO:0000256" key="9">
    <source>
        <dbReference type="SAM" id="Phobius"/>
    </source>
</evidence>
<keyword evidence="5 8" id="KW-0129">CBS domain</keyword>
<keyword evidence="4 9" id="KW-1133">Transmembrane helix</keyword>
<feature type="transmembrane region" description="Helical" evidence="9">
    <location>
        <begin position="92"/>
        <end position="112"/>
    </location>
</feature>
<dbReference type="InterPro" id="IPR036318">
    <property type="entry name" value="FAD-bd_PCMH-like_sf"/>
</dbReference>
<dbReference type="GeneID" id="97609194"/>
<evidence type="ECO:0000256" key="2">
    <source>
        <dbReference type="ARBA" id="ARBA00022692"/>
    </source>
</evidence>
<dbReference type="InterPro" id="IPR000644">
    <property type="entry name" value="CBS_dom"/>
</dbReference>
<dbReference type="AlphaFoldDB" id="A0A2V2NI64"/>